<keyword evidence="8" id="KW-1185">Reference proteome</keyword>
<dbReference type="Pfam" id="PF09415">
    <property type="entry name" value="CENP-X"/>
    <property type="match status" value="1"/>
</dbReference>
<dbReference type="SUPFAM" id="SSF47113">
    <property type="entry name" value="Histone-fold"/>
    <property type="match status" value="1"/>
</dbReference>
<dbReference type="EMBL" id="SOZI01000003">
    <property type="protein sequence ID" value="TNY24311.1"/>
    <property type="molecule type" value="Genomic_DNA"/>
</dbReference>
<comment type="subcellular location">
    <subcellularLocation>
        <location evidence="1">Nucleus</location>
    </subcellularLocation>
</comment>
<evidence type="ECO:0000256" key="1">
    <source>
        <dbReference type="ARBA" id="ARBA00004123"/>
    </source>
</evidence>
<comment type="similarity">
    <text evidence="2">Belongs to the CENP-X/MHF2 family.</text>
</comment>
<evidence type="ECO:0000256" key="4">
    <source>
        <dbReference type="ARBA" id="ARBA00023125"/>
    </source>
</evidence>
<evidence type="ECO:0000256" key="6">
    <source>
        <dbReference type="ARBA" id="ARBA00023242"/>
    </source>
</evidence>
<gene>
    <name evidence="7" type="ORF">DMC30DRAFT_413252</name>
</gene>
<dbReference type="InterPro" id="IPR018552">
    <property type="entry name" value="CENP-X"/>
</dbReference>
<evidence type="ECO:0000256" key="5">
    <source>
        <dbReference type="ARBA" id="ARBA00023204"/>
    </source>
</evidence>
<dbReference type="STRING" id="5288.A0A5C5G8U3"/>
<dbReference type="GO" id="GO:0031297">
    <property type="term" value="P:replication fork processing"/>
    <property type="evidence" value="ECO:0007669"/>
    <property type="project" value="TreeGrafter"/>
</dbReference>
<dbReference type="AlphaFoldDB" id="A0A5C5G8U3"/>
<organism evidence="7 8">
    <name type="scientific">Rhodotorula diobovata</name>
    <dbReference type="NCBI Taxonomy" id="5288"/>
    <lineage>
        <taxon>Eukaryota</taxon>
        <taxon>Fungi</taxon>
        <taxon>Dikarya</taxon>
        <taxon>Basidiomycota</taxon>
        <taxon>Pucciniomycotina</taxon>
        <taxon>Microbotryomycetes</taxon>
        <taxon>Sporidiobolales</taxon>
        <taxon>Sporidiobolaceae</taxon>
        <taxon>Rhodotorula</taxon>
    </lineage>
</organism>
<proteinExistence type="inferred from homology"/>
<keyword evidence="4" id="KW-0238">DNA-binding</keyword>
<protein>
    <submittedName>
        <fullName evidence="7">CENP-S associating centromere protein X-domain-containing protein</fullName>
    </submittedName>
</protein>
<evidence type="ECO:0000313" key="8">
    <source>
        <dbReference type="Proteomes" id="UP000311382"/>
    </source>
</evidence>
<name>A0A5C5G8U3_9BASI</name>
<evidence type="ECO:0000256" key="3">
    <source>
        <dbReference type="ARBA" id="ARBA00022763"/>
    </source>
</evidence>
<dbReference type="GO" id="GO:0000712">
    <property type="term" value="P:resolution of meiotic recombination intermediates"/>
    <property type="evidence" value="ECO:0007669"/>
    <property type="project" value="TreeGrafter"/>
</dbReference>
<dbReference type="GO" id="GO:0071821">
    <property type="term" value="C:FANCM-MHF complex"/>
    <property type="evidence" value="ECO:0007669"/>
    <property type="project" value="TreeGrafter"/>
</dbReference>
<dbReference type="PANTHER" id="PTHR28680:SF1">
    <property type="entry name" value="CENTROMERE PROTEIN X"/>
    <property type="match status" value="1"/>
</dbReference>
<accession>A0A5C5G8U3</accession>
<dbReference type="CDD" id="cd22921">
    <property type="entry name" value="HFD_CENP-X"/>
    <property type="match status" value="1"/>
</dbReference>
<keyword evidence="6" id="KW-0539">Nucleus</keyword>
<reference evidence="7 8" key="1">
    <citation type="submission" date="2019-03" db="EMBL/GenBank/DDBJ databases">
        <title>Rhodosporidium diobovatum UCD-FST 08-225 genome sequencing, assembly, and annotation.</title>
        <authorList>
            <person name="Fakankun I.U."/>
            <person name="Fristensky B."/>
            <person name="Levin D.B."/>
        </authorList>
    </citation>
    <scope>NUCLEOTIDE SEQUENCE [LARGE SCALE GENOMIC DNA]</scope>
    <source>
        <strain evidence="7 8">UCD-FST 08-225</strain>
    </source>
</reference>
<comment type="caution">
    <text evidence="7">The sequence shown here is derived from an EMBL/GenBank/DDBJ whole genome shotgun (WGS) entry which is preliminary data.</text>
</comment>
<dbReference type="Gene3D" id="6.10.130.30">
    <property type="match status" value="1"/>
</dbReference>
<dbReference type="OrthoDB" id="2500381at2759"/>
<sequence length="95" mass="10389">MADHQPESDHPQFKEAPHPQATVKELFKLVTEPNTRVSSAAVQLSAEYLRLFATEAIHRSAEVAQQDRTAAASGPAVLETKHLEKVLAGLLLDFS</sequence>
<evidence type="ECO:0000256" key="2">
    <source>
        <dbReference type="ARBA" id="ARBA00009359"/>
    </source>
</evidence>
<dbReference type="GO" id="GO:0003677">
    <property type="term" value="F:DNA binding"/>
    <property type="evidence" value="ECO:0007669"/>
    <property type="project" value="UniProtKB-KW"/>
</dbReference>
<dbReference type="GO" id="GO:0006281">
    <property type="term" value="P:DNA repair"/>
    <property type="evidence" value="ECO:0007669"/>
    <property type="project" value="UniProtKB-KW"/>
</dbReference>
<dbReference type="GO" id="GO:0046982">
    <property type="term" value="F:protein heterodimerization activity"/>
    <property type="evidence" value="ECO:0007669"/>
    <property type="project" value="InterPro"/>
</dbReference>
<dbReference type="PANTHER" id="PTHR28680">
    <property type="entry name" value="CENTROMERE PROTEIN X"/>
    <property type="match status" value="1"/>
</dbReference>
<dbReference type="GO" id="GO:0051382">
    <property type="term" value="P:kinetochore assembly"/>
    <property type="evidence" value="ECO:0007669"/>
    <property type="project" value="InterPro"/>
</dbReference>
<keyword evidence="5" id="KW-0234">DNA repair</keyword>
<keyword evidence="3" id="KW-0227">DNA damage</keyword>
<dbReference type="Proteomes" id="UP000311382">
    <property type="component" value="Unassembled WGS sequence"/>
</dbReference>
<dbReference type="InterPro" id="IPR009072">
    <property type="entry name" value="Histone-fold"/>
</dbReference>
<evidence type="ECO:0000313" key="7">
    <source>
        <dbReference type="EMBL" id="TNY24311.1"/>
    </source>
</evidence>